<keyword evidence="3" id="KW-0575">Peroxidase</keyword>
<dbReference type="GO" id="GO:0005737">
    <property type="term" value="C:cytoplasm"/>
    <property type="evidence" value="ECO:0007669"/>
    <property type="project" value="TreeGrafter"/>
</dbReference>
<feature type="domain" description="Thioredoxin" evidence="11">
    <location>
        <begin position="7"/>
        <end position="157"/>
    </location>
</feature>
<keyword evidence="5" id="KW-0560">Oxidoreductase</keyword>
<evidence type="ECO:0000256" key="7">
    <source>
        <dbReference type="ARBA" id="ARBA00023284"/>
    </source>
</evidence>
<evidence type="ECO:0000256" key="1">
    <source>
        <dbReference type="ARBA" id="ARBA00011245"/>
    </source>
</evidence>
<comment type="subunit">
    <text evidence="1">Monomer.</text>
</comment>
<dbReference type="Gene3D" id="3.40.30.10">
    <property type="entry name" value="Glutaredoxin"/>
    <property type="match status" value="1"/>
</dbReference>
<name>A0A6J6CRE4_9ZZZZ</name>
<dbReference type="Pfam" id="PF00578">
    <property type="entry name" value="AhpC-TSA"/>
    <property type="match status" value="1"/>
</dbReference>
<dbReference type="PANTHER" id="PTHR42801:SF4">
    <property type="entry name" value="AHPC_TSA FAMILY PROTEIN"/>
    <property type="match status" value="1"/>
</dbReference>
<keyword evidence="7" id="KW-0676">Redox-active center</keyword>
<evidence type="ECO:0000256" key="3">
    <source>
        <dbReference type="ARBA" id="ARBA00022559"/>
    </source>
</evidence>
<dbReference type="EC" id="1.11.1.24" evidence="2"/>
<dbReference type="PROSITE" id="PS51352">
    <property type="entry name" value="THIOREDOXIN_2"/>
    <property type="match status" value="1"/>
</dbReference>
<evidence type="ECO:0000256" key="8">
    <source>
        <dbReference type="ARBA" id="ARBA00032824"/>
    </source>
</evidence>
<dbReference type="GO" id="GO:0045454">
    <property type="term" value="P:cell redox homeostasis"/>
    <property type="evidence" value="ECO:0007669"/>
    <property type="project" value="TreeGrafter"/>
</dbReference>
<evidence type="ECO:0000256" key="10">
    <source>
        <dbReference type="ARBA" id="ARBA00049091"/>
    </source>
</evidence>
<evidence type="ECO:0000256" key="9">
    <source>
        <dbReference type="ARBA" id="ARBA00038489"/>
    </source>
</evidence>
<accession>A0A6J6CRE4</accession>
<dbReference type="GO" id="GO:0008379">
    <property type="term" value="F:thioredoxin peroxidase activity"/>
    <property type="evidence" value="ECO:0007669"/>
    <property type="project" value="TreeGrafter"/>
</dbReference>
<gene>
    <name evidence="12" type="ORF">UFOPK1537_00485</name>
</gene>
<dbReference type="CDD" id="cd03017">
    <property type="entry name" value="PRX_BCP"/>
    <property type="match status" value="1"/>
</dbReference>
<dbReference type="InterPro" id="IPR024706">
    <property type="entry name" value="Peroxiredoxin_AhpC-typ"/>
</dbReference>
<evidence type="ECO:0000256" key="4">
    <source>
        <dbReference type="ARBA" id="ARBA00022862"/>
    </source>
</evidence>
<proteinExistence type="inferred from homology"/>
<dbReference type="InterPro" id="IPR036249">
    <property type="entry name" value="Thioredoxin-like_sf"/>
</dbReference>
<reference evidence="12" key="1">
    <citation type="submission" date="2020-05" db="EMBL/GenBank/DDBJ databases">
        <authorList>
            <person name="Chiriac C."/>
            <person name="Salcher M."/>
            <person name="Ghai R."/>
            <person name="Kavagutti S V."/>
        </authorList>
    </citation>
    <scope>NUCLEOTIDE SEQUENCE</scope>
</reference>
<evidence type="ECO:0000256" key="6">
    <source>
        <dbReference type="ARBA" id="ARBA00023157"/>
    </source>
</evidence>
<evidence type="ECO:0000313" key="12">
    <source>
        <dbReference type="EMBL" id="CAB4553775.1"/>
    </source>
</evidence>
<dbReference type="GO" id="GO:0034599">
    <property type="term" value="P:cellular response to oxidative stress"/>
    <property type="evidence" value="ECO:0007669"/>
    <property type="project" value="TreeGrafter"/>
</dbReference>
<dbReference type="EMBL" id="CAEZSX010000059">
    <property type="protein sequence ID" value="CAB4553775.1"/>
    <property type="molecule type" value="Genomic_DNA"/>
</dbReference>
<protein>
    <recommendedName>
        <fullName evidence="2">thioredoxin-dependent peroxiredoxin</fullName>
        <ecNumber evidence="2">1.11.1.24</ecNumber>
    </recommendedName>
    <alternativeName>
        <fullName evidence="8">Thioredoxin peroxidase</fullName>
    </alternativeName>
</protein>
<dbReference type="InterPro" id="IPR013766">
    <property type="entry name" value="Thioredoxin_domain"/>
</dbReference>
<dbReference type="InterPro" id="IPR000866">
    <property type="entry name" value="AhpC/TSA"/>
</dbReference>
<dbReference type="NCBIfam" id="NF006960">
    <property type="entry name" value="PRK09437.1"/>
    <property type="match status" value="1"/>
</dbReference>
<dbReference type="FunFam" id="3.40.30.10:FF:000007">
    <property type="entry name" value="Thioredoxin-dependent thiol peroxidase"/>
    <property type="match status" value="1"/>
</dbReference>
<comment type="catalytic activity">
    <reaction evidence="10">
        <text>a hydroperoxide + [thioredoxin]-dithiol = an alcohol + [thioredoxin]-disulfide + H2O</text>
        <dbReference type="Rhea" id="RHEA:62620"/>
        <dbReference type="Rhea" id="RHEA-COMP:10698"/>
        <dbReference type="Rhea" id="RHEA-COMP:10700"/>
        <dbReference type="ChEBI" id="CHEBI:15377"/>
        <dbReference type="ChEBI" id="CHEBI:29950"/>
        <dbReference type="ChEBI" id="CHEBI:30879"/>
        <dbReference type="ChEBI" id="CHEBI:35924"/>
        <dbReference type="ChEBI" id="CHEBI:50058"/>
        <dbReference type="EC" id="1.11.1.24"/>
    </reaction>
</comment>
<sequence length="157" mass="17307">MAEAKRLEVGSKAPDFTLVNHDGTKVKLSSFKGKKVIVYFFPAALTPGCTKEAEDFNSNLKALEKAGYTVLGVSPDSVEKMQKFQKAHKLKFALLADPDLTVHKKYGAFGTKSMYGRTYEGVLRSTFAVDETGKLELALYNVKATGHVDSLRKQLEI</sequence>
<dbReference type="AlphaFoldDB" id="A0A6J6CRE4"/>
<comment type="similarity">
    <text evidence="9">Belongs to the peroxiredoxin family. BCP/PrxQ subfamily.</text>
</comment>
<dbReference type="SUPFAM" id="SSF52833">
    <property type="entry name" value="Thioredoxin-like"/>
    <property type="match status" value="1"/>
</dbReference>
<evidence type="ECO:0000256" key="5">
    <source>
        <dbReference type="ARBA" id="ARBA00023002"/>
    </source>
</evidence>
<keyword evidence="6" id="KW-1015">Disulfide bond</keyword>
<dbReference type="PIRSF" id="PIRSF000239">
    <property type="entry name" value="AHPC"/>
    <property type="match status" value="1"/>
</dbReference>
<dbReference type="PANTHER" id="PTHR42801">
    <property type="entry name" value="THIOREDOXIN-DEPENDENT PEROXIDE REDUCTASE"/>
    <property type="match status" value="1"/>
</dbReference>
<evidence type="ECO:0000256" key="2">
    <source>
        <dbReference type="ARBA" id="ARBA00013017"/>
    </source>
</evidence>
<keyword evidence="4" id="KW-0049">Antioxidant</keyword>
<evidence type="ECO:0000259" key="11">
    <source>
        <dbReference type="PROSITE" id="PS51352"/>
    </source>
</evidence>
<organism evidence="12">
    <name type="scientific">freshwater metagenome</name>
    <dbReference type="NCBI Taxonomy" id="449393"/>
    <lineage>
        <taxon>unclassified sequences</taxon>
        <taxon>metagenomes</taxon>
        <taxon>ecological metagenomes</taxon>
    </lineage>
</organism>
<dbReference type="InterPro" id="IPR050924">
    <property type="entry name" value="Peroxiredoxin_BCP/PrxQ"/>
</dbReference>